<reference evidence="1 2" key="1">
    <citation type="journal article" date="2020" name="Cell">
        <title>Large-Scale Comparative Analyses of Tick Genomes Elucidate Their Genetic Diversity and Vector Capacities.</title>
        <authorList>
            <consortium name="Tick Genome and Microbiome Consortium (TIGMIC)"/>
            <person name="Jia N."/>
            <person name="Wang J."/>
            <person name="Shi W."/>
            <person name="Du L."/>
            <person name="Sun Y."/>
            <person name="Zhan W."/>
            <person name="Jiang J.F."/>
            <person name="Wang Q."/>
            <person name="Zhang B."/>
            <person name="Ji P."/>
            <person name="Bell-Sakyi L."/>
            <person name="Cui X.M."/>
            <person name="Yuan T.T."/>
            <person name="Jiang B.G."/>
            <person name="Yang W.F."/>
            <person name="Lam T.T."/>
            <person name="Chang Q.C."/>
            <person name="Ding S.J."/>
            <person name="Wang X.J."/>
            <person name="Zhu J.G."/>
            <person name="Ruan X.D."/>
            <person name="Zhao L."/>
            <person name="Wei J.T."/>
            <person name="Ye R.Z."/>
            <person name="Que T.C."/>
            <person name="Du C.H."/>
            <person name="Zhou Y.H."/>
            <person name="Cheng J.X."/>
            <person name="Dai P.F."/>
            <person name="Guo W.B."/>
            <person name="Han X.H."/>
            <person name="Huang E.J."/>
            <person name="Li L.F."/>
            <person name="Wei W."/>
            <person name="Gao Y.C."/>
            <person name="Liu J.Z."/>
            <person name="Shao H.Z."/>
            <person name="Wang X."/>
            <person name="Wang C.C."/>
            <person name="Yang T.C."/>
            <person name="Huo Q.B."/>
            <person name="Li W."/>
            <person name="Chen H.Y."/>
            <person name="Chen S.E."/>
            <person name="Zhou L.G."/>
            <person name="Ni X.B."/>
            <person name="Tian J.H."/>
            <person name="Sheng Y."/>
            <person name="Liu T."/>
            <person name="Pan Y.S."/>
            <person name="Xia L.Y."/>
            <person name="Li J."/>
            <person name="Zhao F."/>
            <person name="Cao W.C."/>
        </authorList>
    </citation>
    <scope>NUCLEOTIDE SEQUENCE [LARGE SCALE GENOMIC DNA]</scope>
    <source>
        <strain evidence="1">Iper-2018</strain>
    </source>
</reference>
<comment type="caution">
    <text evidence="1">The sequence shown here is derived from an EMBL/GenBank/DDBJ whole genome shotgun (WGS) entry which is preliminary data.</text>
</comment>
<name>A0AC60R2Z2_IXOPE</name>
<evidence type="ECO:0000313" key="2">
    <source>
        <dbReference type="Proteomes" id="UP000805193"/>
    </source>
</evidence>
<proteinExistence type="predicted"/>
<accession>A0AC60R2Z2</accession>
<evidence type="ECO:0000313" key="1">
    <source>
        <dbReference type="EMBL" id="KAG0445590.1"/>
    </source>
</evidence>
<dbReference type="EMBL" id="JABSTQ010000178">
    <property type="protein sequence ID" value="KAG0445590.1"/>
    <property type="molecule type" value="Genomic_DNA"/>
</dbReference>
<keyword evidence="2" id="KW-1185">Reference proteome</keyword>
<gene>
    <name evidence="1" type="ORF">HPB47_013613</name>
</gene>
<sequence>MNSRLGHTGSADCAIDARFSSDIARRPTRIGGVPQYSPTGPDDAPLTEAIWLPVKRGFVVDQAVRDDHGDSRPGSTLESSRAWVADGVECKLAEAVVTTRRPNGDPDDLPFRKGEVLTVISKDEEQWWTARNSLGQTGSIPVPYVERVRSRLRGNTSEPDQSLKS</sequence>
<organism evidence="1 2">
    <name type="scientific">Ixodes persulcatus</name>
    <name type="common">Taiga tick</name>
    <dbReference type="NCBI Taxonomy" id="34615"/>
    <lineage>
        <taxon>Eukaryota</taxon>
        <taxon>Metazoa</taxon>
        <taxon>Ecdysozoa</taxon>
        <taxon>Arthropoda</taxon>
        <taxon>Chelicerata</taxon>
        <taxon>Arachnida</taxon>
        <taxon>Acari</taxon>
        <taxon>Parasitiformes</taxon>
        <taxon>Ixodida</taxon>
        <taxon>Ixodoidea</taxon>
        <taxon>Ixodidae</taxon>
        <taxon>Ixodinae</taxon>
        <taxon>Ixodes</taxon>
    </lineage>
</organism>
<dbReference type="Proteomes" id="UP000805193">
    <property type="component" value="Unassembled WGS sequence"/>
</dbReference>
<protein>
    <submittedName>
        <fullName evidence="1">Uncharacterized protein</fullName>
    </submittedName>
</protein>